<name>A0A381QMC9_9ZZZZ</name>
<organism evidence="1">
    <name type="scientific">marine metagenome</name>
    <dbReference type="NCBI Taxonomy" id="408172"/>
    <lineage>
        <taxon>unclassified sequences</taxon>
        <taxon>metagenomes</taxon>
        <taxon>ecological metagenomes</taxon>
    </lineage>
</organism>
<dbReference type="AlphaFoldDB" id="A0A381QMC9"/>
<gene>
    <name evidence="1" type="ORF">METZ01_LOCUS33380</name>
</gene>
<evidence type="ECO:0000313" key="1">
    <source>
        <dbReference type="EMBL" id="SUZ80526.1"/>
    </source>
</evidence>
<accession>A0A381QMC9</accession>
<proteinExistence type="predicted"/>
<reference evidence="1" key="1">
    <citation type="submission" date="2018-05" db="EMBL/GenBank/DDBJ databases">
        <authorList>
            <person name="Lanie J.A."/>
            <person name="Ng W.-L."/>
            <person name="Kazmierczak K.M."/>
            <person name="Andrzejewski T.M."/>
            <person name="Davidsen T.M."/>
            <person name="Wayne K.J."/>
            <person name="Tettelin H."/>
            <person name="Glass J.I."/>
            <person name="Rusch D."/>
            <person name="Podicherti R."/>
            <person name="Tsui H.-C.T."/>
            <person name="Winkler M.E."/>
        </authorList>
    </citation>
    <scope>NUCLEOTIDE SEQUENCE</scope>
</reference>
<dbReference type="EMBL" id="UINC01001429">
    <property type="protein sequence ID" value="SUZ80526.1"/>
    <property type="molecule type" value="Genomic_DNA"/>
</dbReference>
<sequence>MNKIELKKAWKITGHSLIAQGRE</sequence>
<protein>
    <submittedName>
        <fullName evidence="1">Uncharacterized protein</fullName>
    </submittedName>
</protein>